<dbReference type="OrthoDB" id="8536512at2"/>
<dbReference type="RefSeq" id="WP_052882466.1">
    <property type="nucleotide sequence ID" value="NZ_CP010904.1"/>
</dbReference>
<accession>A0A0G3EK65</accession>
<protein>
    <recommendedName>
        <fullName evidence="3">DNA primase</fullName>
    </recommendedName>
</protein>
<keyword evidence="2" id="KW-1185">Reference proteome</keyword>
<dbReference type="Proteomes" id="UP000035268">
    <property type="component" value="Chromosome"/>
</dbReference>
<evidence type="ECO:0000313" key="2">
    <source>
        <dbReference type="Proteomes" id="UP000035268"/>
    </source>
</evidence>
<dbReference type="SUPFAM" id="SSF57783">
    <property type="entry name" value="Zinc beta-ribbon"/>
    <property type="match status" value="1"/>
</dbReference>
<dbReference type="InterPro" id="IPR036977">
    <property type="entry name" value="DNA_primase_Znf_CHC2"/>
</dbReference>
<evidence type="ECO:0008006" key="3">
    <source>
        <dbReference type="Google" id="ProtNLM"/>
    </source>
</evidence>
<dbReference type="GO" id="GO:0008270">
    <property type="term" value="F:zinc ion binding"/>
    <property type="evidence" value="ECO:0007669"/>
    <property type="project" value="InterPro"/>
</dbReference>
<dbReference type="STRING" id="1307763.L21SP4_01970"/>
<dbReference type="GO" id="GO:0003677">
    <property type="term" value="F:DNA binding"/>
    <property type="evidence" value="ECO:0007669"/>
    <property type="project" value="InterPro"/>
</dbReference>
<dbReference type="EMBL" id="CP010904">
    <property type="protein sequence ID" value="AKJ65205.1"/>
    <property type="molecule type" value="Genomic_DNA"/>
</dbReference>
<dbReference type="Gene3D" id="3.90.580.10">
    <property type="entry name" value="Zinc finger, CHC2-type domain"/>
    <property type="match status" value="1"/>
</dbReference>
<reference evidence="2" key="1">
    <citation type="submission" date="2015-02" db="EMBL/GenBank/DDBJ databases">
        <title>Description and complete genome sequence of the first cultured representative of the subdivision 5 of the Verrucomicrobia phylum.</title>
        <authorList>
            <person name="Spring S."/>
            <person name="Bunk B."/>
            <person name="Sproer C."/>
            <person name="Klenk H.-P."/>
        </authorList>
    </citation>
    <scope>NUCLEOTIDE SEQUENCE [LARGE SCALE GENOMIC DNA]</scope>
    <source>
        <strain evidence="2">L21-Fru-AB</strain>
    </source>
</reference>
<dbReference type="AlphaFoldDB" id="A0A0G3EK65"/>
<organism evidence="1 2">
    <name type="scientific">Kiritimatiella glycovorans</name>
    <dbReference type="NCBI Taxonomy" id="1307763"/>
    <lineage>
        <taxon>Bacteria</taxon>
        <taxon>Pseudomonadati</taxon>
        <taxon>Kiritimatiellota</taxon>
        <taxon>Kiritimatiellia</taxon>
        <taxon>Kiritimatiellales</taxon>
        <taxon>Kiritimatiellaceae</taxon>
        <taxon>Kiritimatiella</taxon>
    </lineage>
</organism>
<name>A0A0G3EK65_9BACT</name>
<reference evidence="1 2" key="2">
    <citation type="journal article" date="2016" name="ISME J.">
        <title>Characterization of the first cultured representative of Verrucomicrobia subdivision 5 indicates the proposal of a novel phylum.</title>
        <authorList>
            <person name="Spring S."/>
            <person name="Bunk B."/>
            <person name="Sproer C."/>
            <person name="Schumann P."/>
            <person name="Rohde M."/>
            <person name="Tindall B.J."/>
            <person name="Klenk H.P."/>
        </authorList>
    </citation>
    <scope>NUCLEOTIDE SEQUENCE [LARGE SCALE GENOMIC DNA]</scope>
    <source>
        <strain evidence="1 2">L21-Fru-AB</strain>
    </source>
</reference>
<evidence type="ECO:0000313" key="1">
    <source>
        <dbReference type="EMBL" id="AKJ65205.1"/>
    </source>
</evidence>
<sequence length="103" mass="11721">MTLRNKWTDEQIRTARRVALAPLLEQMGYPMQELTNGNWRVYDLPADIVIKETYWVCPDTGTGGNAIDLLTRVMGMSFSQAMDKLEAFKQPVCVRRTGRPQAS</sequence>
<gene>
    <name evidence="1" type="ORF">L21SP4_01970</name>
</gene>
<dbReference type="GO" id="GO:0006260">
    <property type="term" value="P:DNA replication"/>
    <property type="evidence" value="ECO:0007669"/>
    <property type="project" value="InterPro"/>
</dbReference>
<proteinExistence type="predicted"/>
<dbReference type="KEGG" id="vbl:L21SP4_01970"/>